<protein>
    <submittedName>
        <fullName evidence="1">Uncharacterized protein</fullName>
    </submittedName>
</protein>
<dbReference type="RefSeq" id="WP_066434362.1">
    <property type="nucleotide sequence ID" value="NZ_LZRN01000019.1"/>
</dbReference>
<name>A0A1A7R1L0_9FLAO</name>
<dbReference type="Proteomes" id="UP000248987">
    <property type="component" value="Unassembled WGS sequence"/>
</dbReference>
<gene>
    <name evidence="1" type="ORF">LX77_01457</name>
</gene>
<proteinExistence type="predicted"/>
<evidence type="ECO:0000313" key="2">
    <source>
        <dbReference type="Proteomes" id="UP000248987"/>
    </source>
</evidence>
<accession>A0A1A7R1L0</accession>
<comment type="caution">
    <text evidence="1">The sequence shown here is derived from an EMBL/GenBank/DDBJ whole genome shotgun (WGS) entry which is preliminary data.</text>
</comment>
<keyword evidence="2" id="KW-1185">Reference proteome</keyword>
<reference evidence="1 2" key="1">
    <citation type="submission" date="2018-06" db="EMBL/GenBank/DDBJ databases">
        <title>Genomic Encyclopedia of Archaeal and Bacterial Type Strains, Phase II (KMG-II): from individual species to whole genera.</title>
        <authorList>
            <person name="Goeker M."/>
        </authorList>
    </citation>
    <scope>NUCLEOTIDE SEQUENCE [LARGE SCALE GENOMIC DNA]</scope>
    <source>
        <strain evidence="1 2">DSM 12408</strain>
    </source>
</reference>
<dbReference type="OrthoDB" id="1189091at2"/>
<sequence length="183" mass="21095">MKFKTILSTIFIVSIIFGNSGCKEKNENKAKLADGEKIETVDNEKIEIISVFNYDNPKELSEYNALNLDATHPNLLNPQISSSDYDSVIKSWTELHQRIGAYLSENGFNWEVEDKTISIVHKIYFKSNGEIENYFFKVLNENVTKEKKKQFANLISEFPKDIRIEFENDGSFAQCGKTKYIND</sequence>
<dbReference type="EMBL" id="QLLQ01000004">
    <property type="protein sequence ID" value="RAJ25156.1"/>
    <property type="molecule type" value="Genomic_DNA"/>
</dbReference>
<dbReference type="AlphaFoldDB" id="A0A1A7R1L0"/>
<evidence type="ECO:0000313" key="1">
    <source>
        <dbReference type="EMBL" id="RAJ25156.1"/>
    </source>
</evidence>
<organism evidence="1 2">
    <name type="scientific">Gelidibacter algens</name>
    <dbReference type="NCBI Taxonomy" id="49280"/>
    <lineage>
        <taxon>Bacteria</taxon>
        <taxon>Pseudomonadati</taxon>
        <taxon>Bacteroidota</taxon>
        <taxon>Flavobacteriia</taxon>
        <taxon>Flavobacteriales</taxon>
        <taxon>Flavobacteriaceae</taxon>
        <taxon>Gelidibacter</taxon>
    </lineage>
</organism>